<feature type="transmembrane region" description="Helical" evidence="6">
    <location>
        <begin position="243"/>
        <end position="266"/>
    </location>
</feature>
<feature type="transmembrane region" description="Helical" evidence="6">
    <location>
        <begin position="80"/>
        <end position="102"/>
    </location>
</feature>
<accession>A0A285GBS5</accession>
<evidence type="ECO:0000256" key="4">
    <source>
        <dbReference type="ARBA" id="ARBA00022989"/>
    </source>
</evidence>
<protein>
    <submittedName>
        <fullName evidence="7">L-asparagine transporter</fullName>
    </submittedName>
</protein>
<keyword evidence="5 6" id="KW-0472">Membrane</keyword>
<evidence type="ECO:0000313" key="7">
    <source>
        <dbReference type="EMBL" id="SNY21027.1"/>
    </source>
</evidence>
<dbReference type="GO" id="GO:0022857">
    <property type="term" value="F:transmembrane transporter activity"/>
    <property type="evidence" value="ECO:0007669"/>
    <property type="project" value="InterPro"/>
</dbReference>
<feature type="transmembrane region" description="Helical" evidence="6">
    <location>
        <begin position="370"/>
        <end position="389"/>
    </location>
</feature>
<feature type="transmembrane region" description="Helical" evidence="6">
    <location>
        <begin position="138"/>
        <end position="156"/>
    </location>
</feature>
<dbReference type="GO" id="GO:0005886">
    <property type="term" value="C:plasma membrane"/>
    <property type="evidence" value="ECO:0007669"/>
    <property type="project" value="UniProtKB-SubCell"/>
</dbReference>
<dbReference type="PANTHER" id="PTHR42770">
    <property type="entry name" value="AMINO ACID TRANSPORTER-RELATED"/>
    <property type="match status" value="1"/>
</dbReference>
<keyword evidence="8" id="KW-1185">Reference proteome</keyword>
<feature type="transmembrane region" description="Helical" evidence="6">
    <location>
        <begin position="20"/>
        <end position="43"/>
    </location>
</feature>
<reference evidence="8" key="1">
    <citation type="submission" date="2017-09" db="EMBL/GenBank/DDBJ databases">
        <authorList>
            <person name="Varghese N."/>
            <person name="Submissions S."/>
        </authorList>
    </citation>
    <scope>NUCLEOTIDE SEQUENCE [LARGE SCALE GENOMIC DNA]</scope>
    <source>
        <strain evidence="8">MSL47</strain>
    </source>
</reference>
<keyword evidence="4 6" id="KW-1133">Transmembrane helix</keyword>
<feature type="transmembrane region" description="Helical" evidence="6">
    <location>
        <begin position="345"/>
        <end position="364"/>
    </location>
</feature>
<dbReference type="RefSeq" id="WP_097017116.1">
    <property type="nucleotide sequence ID" value="NZ_OBDZ01000006.1"/>
</dbReference>
<dbReference type="Proteomes" id="UP000219573">
    <property type="component" value="Unassembled WGS sequence"/>
</dbReference>
<sequence>MAEETDKQPELSRDLTLFQVTMMGVGMMIGAGVFVATGIAIGVSGPGGVLIAFILNGLLAFFSSMTYAELASAIPKAGGGYTYINEAFGGIIGFMGGWLSWFGHAISGSLYAITFAKYSSLLLEGINFFEKFSLNQNLFMRVTAVIIALVFVFINYKGSSETGNTSVYITLGKLSVLGLIGVAGIRAAFLQPDNFSNFSPFLPKGWGKILVTMGFTYIAFEGYEVIAQAGEETVNPKKNIPKAIFYSLVIVVSIYVIIAFATIIGVETGEIAVWKWFEQEGTTGFANAVKHLLPYGGIMVSVAALLSSTSALNATTYSSTRVAYAMGKNGSLPKKISKISKNSKTPHIALLLSSIIIVLVAATLPVEDVAAGADIMFLLIFMFVNLAVFKIRKEQGNELNYGYLMPYFPFVPIVAIIMQFILSIRLFDLSIIAWVTSGIWIGLGLLMYFIFQDKDEAKVN</sequence>
<evidence type="ECO:0000256" key="2">
    <source>
        <dbReference type="ARBA" id="ARBA00022475"/>
    </source>
</evidence>
<feature type="transmembrane region" description="Helical" evidence="6">
    <location>
        <begin position="401"/>
        <end position="425"/>
    </location>
</feature>
<organism evidence="7 8">
    <name type="scientific">Orenia metallireducens</name>
    <dbReference type="NCBI Taxonomy" id="1413210"/>
    <lineage>
        <taxon>Bacteria</taxon>
        <taxon>Bacillati</taxon>
        <taxon>Bacillota</taxon>
        <taxon>Clostridia</taxon>
        <taxon>Halanaerobiales</taxon>
        <taxon>Halobacteroidaceae</taxon>
        <taxon>Orenia</taxon>
    </lineage>
</organism>
<dbReference type="PIRSF" id="PIRSF006060">
    <property type="entry name" value="AA_transporter"/>
    <property type="match status" value="1"/>
</dbReference>
<feature type="transmembrane region" description="Helical" evidence="6">
    <location>
        <begin position="168"/>
        <end position="189"/>
    </location>
</feature>
<name>A0A285GBS5_9FIRM</name>
<evidence type="ECO:0000256" key="6">
    <source>
        <dbReference type="SAM" id="Phobius"/>
    </source>
</evidence>
<keyword evidence="3 6" id="KW-0812">Transmembrane</keyword>
<dbReference type="Gene3D" id="1.20.1740.10">
    <property type="entry name" value="Amino acid/polyamine transporter I"/>
    <property type="match status" value="1"/>
</dbReference>
<dbReference type="InterPro" id="IPR050367">
    <property type="entry name" value="APC_superfamily"/>
</dbReference>
<dbReference type="OrthoDB" id="178667at2"/>
<evidence type="ECO:0000313" key="8">
    <source>
        <dbReference type="Proteomes" id="UP000219573"/>
    </source>
</evidence>
<dbReference type="PANTHER" id="PTHR42770:SF11">
    <property type="entry name" value="INNER MEMBRANE TRANSPORT PROTEIN YBAT"/>
    <property type="match status" value="1"/>
</dbReference>
<dbReference type="Pfam" id="PF13520">
    <property type="entry name" value="AA_permease_2"/>
    <property type="match status" value="1"/>
</dbReference>
<proteinExistence type="predicted"/>
<keyword evidence="2" id="KW-1003">Cell membrane</keyword>
<dbReference type="AlphaFoldDB" id="A0A285GBS5"/>
<dbReference type="InterPro" id="IPR002293">
    <property type="entry name" value="AA/rel_permease1"/>
</dbReference>
<feature type="transmembrane region" description="Helical" evidence="6">
    <location>
        <begin position="49"/>
        <end position="68"/>
    </location>
</feature>
<evidence type="ECO:0000256" key="5">
    <source>
        <dbReference type="ARBA" id="ARBA00023136"/>
    </source>
</evidence>
<evidence type="ECO:0000256" key="3">
    <source>
        <dbReference type="ARBA" id="ARBA00022692"/>
    </source>
</evidence>
<feature type="transmembrane region" description="Helical" evidence="6">
    <location>
        <begin position="292"/>
        <end position="312"/>
    </location>
</feature>
<feature type="transmembrane region" description="Helical" evidence="6">
    <location>
        <begin position="431"/>
        <end position="451"/>
    </location>
</feature>
<dbReference type="EMBL" id="OBDZ01000006">
    <property type="protein sequence ID" value="SNY21027.1"/>
    <property type="molecule type" value="Genomic_DNA"/>
</dbReference>
<evidence type="ECO:0000256" key="1">
    <source>
        <dbReference type="ARBA" id="ARBA00004651"/>
    </source>
</evidence>
<gene>
    <name evidence="7" type="ORF">SAMN06265827_10689</name>
</gene>
<comment type="subcellular location">
    <subcellularLocation>
        <location evidence="1">Cell membrane</location>
        <topology evidence="1">Multi-pass membrane protein</topology>
    </subcellularLocation>
</comment>